<dbReference type="InterPro" id="IPR000866">
    <property type="entry name" value="AhpC/TSA"/>
</dbReference>
<dbReference type="PANTHER" id="PTHR42801">
    <property type="entry name" value="THIOREDOXIN-DEPENDENT PEROXIDE REDUCTASE"/>
    <property type="match status" value="1"/>
</dbReference>
<comment type="caution">
    <text evidence="15">The sequence shown here is derived from an EMBL/GenBank/DDBJ whole genome shotgun (WGS) entry which is preliminary data.</text>
</comment>
<organism evidence="15 16">
    <name type="scientific">SAR86 cluster bacterium</name>
    <dbReference type="NCBI Taxonomy" id="2030880"/>
    <lineage>
        <taxon>Bacteria</taxon>
        <taxon>Pseudomonadati</taxon>
        <taxon>Pseudomonadota</taxon>
        <taxon>Gammaproteobacteria</taxon>
        <taxon>SAR86 cluster</taxon>
    </lineage>
</organism>
<dbReference type="FunFam" id="3.40.30.10:FF:000007">
    <property type="entry name" value="Thioredoxin-dependent thiol peroxidase"/>
    <property type="match status" value="1"/>
</dbReference>
<keyword evidence="7" id="KW-1015">Disulfide bond</keyword>
<dbReference type="GO" id="GO:0034599">
    <property type="term" value="P:cellular response to oxidative stress"/>
    <property type="evidence" value="ECO:0007669"/>
    <property type="project" value="TreeGrafter"/>
</dbReference>
<evidence type="ECO:0000256" key="11">
    <source>
        <dbReference type="ARBA" id="ARBA00042639"/>
    </source>
</evidence>
<dbReference type="InterPro" id="IPR036249">
    <property type="entry name" value="Thioredoxin-like_sf"/>
</dbReference>
<dbReference type="EC" id="1.11.1.24" evidence="3"/>
<evidence type="ECO:0000256" key="12">
    <source>
        <dbReference type="ARBA" id="ARBA00049091"/>
    </source>
</evidence>
<dbReference type="GO" id="GO:0045454">
    <property type="term" value="P:cell redox homeostasis"/>
    <property type="evidence" value="ECO:0007669"/>
    <property type="project" value="TreeGrafter"/>
</dbReference>
<gene>
    <name evidence="15" type="ORF">H2021_03525</name>
</gene>
<evidence type="ECO:0000256" key="10">
    <source>
        <dbReference type="ARBA" id="ARBA00038489"/>
    </source>
</evidence>
<dbReference type="InterPro" id="IPR013766">
    <property type="entry name" value="Thioredoxin_domain"/>
</dbReference>
<evidence type="ECO:0000256" key="8">
    <source>
        <dbReference type="ARBA" id="ARBA00023284"/>
    </source>
</evidence>
<dbReference type="PROSITE" id="PS51352">
    <property type="entry name" value="THIOREDOXIN_2"/>
    <property type="match status" value="1"/>
</dbReference>
<keyword evidence="4" id="KW-0575">Peroxidase</keyword>
<dbReference type="PIRSF" id="PIRSF000239">
    <property type="entry name" value="AHPC"/>
    <property type="match status" value="1"/>
</dbReference>
<accession>A0A838YL35</accession>
<dbReference type="Pfam" id="PF00578">
    <property type="entry name" value="AhpC-TSA"/>
    <property type="match status" value="1"/>
</dbReference>
<comment type="subunit">
    <text evidence="2">Monomer.</text>
</comment>
<evidence type="ECO:0000313" key="15">
    <source>
        <dbReference type="EMBL" id="MBA4724270.1"/>
    </source>
</evidence>
<comment type="similarity">
    <text evidence="10">Belongs to the peroxiredoxin family. BCP/PrxQ subfamily.</text>
</comment>
<evidence type="ECO:0000256" key="5">
    <source>
        <dbReference type="ARBA" id="ARBA00022862"/>
    </source>
</evidence>
<dbReference type="Proteomes" id="UP000585327">
    <property type="component" value="Unassembled WGS sequence"/>
</dbReference>
<dbReference type="AlphaFoldDB" id="A0A838YL35"/>
<comment type="function">
    <text evidence="1">Thiol-specific peroxidase that catalyzes the reduction of hydrogen peroxide and organic hydroperoxides to water and alcohols, respectively. Plays a role in cell protection against oxidative stress by detoxifying peroxides and as sensor of hydrogen peroxide-mediated signaling events.</text>
</comment>
<sequence>MTKQLEGKKAPNFKGSCTSNKEIKLSDFKGENLVLYFYPKDSTPGCTTEGQNFRDLYKKFKKNNTEIIGVSRESIKSHENFKLKQSFPFELLSDPDEKVCKAFDVMKLKSMYGREYIGVDRSTFVIGKTGKVLREWRGVKVKGHAQEVLDFIEGLD</sequence>
<comment type="catalytic activity">
    <reaction evidence="12">
        <text>a hydroperoxide + [thioredoxin]-dithiol = an alcohol + [thioredoxin]-disulfide + H2O</text>
        <dbReference type="Rhea" id="RHEA:62620"/>
        <dbReference type="Rhea" id="RHEA-COMP:10698"/>
        <dbReference type="Rhea" id="RHEA-COMP:10700"/>
        <dbReference type="ChEBI" id="CHEBI:15377"/>
        <dbReference type="ChEBI" id="CHEBI:29950"/>
        <dbReference type="ChEBI" id="CHEBI:30879"/>
        <dbReference type="ChEBI" id="CHEBI:35924"/>
        <dbReference type="ChEBI" id="CHEBI:50058"/>
        <dbReference type="EC" id="1.11.1.24"/>
    </reaction>
</comment>
<dbReference type="GO" id="GO:0005737">
    <property type="term" value="C:cytoplasm"/>
    <property type="evidence" value="ECO:0007669"/>
    <property type="project" value="TreeGrafter"/>
</dbReference>
<protein>
    <recommendedName>
        <fullName evidence="3">thioredoxin-dependent peroxiredoxin</fullName>
        <ecNumber evidence="3">1.11.1.24</ecNumber>
    </recommendedName>
    <alternativeName>
        <fullName evidence="9">Thioredoxin peroxidase</fullName>
    </alternativeName>
    <alternativeName>
        <fullName evidence="11">Thioredoxin-dependent peroxiredoxin Bcp</fullName>
    </alternativeName>
</protein>
<dbReference type="PANTHER" id="PTHR42801:SF4">
    <property type="entry name" value="AHPC_TSA FAMILY PROTEIN"/>
    <property type="match status" value="1"/>
</dbReference>
<evidence type="ECO:0000256" key="2">
    <source>
        <dbReference type="ARBA" id="ARBA00011245"/>
    </source>
</evidence>
<name>A0A838YL35_9GAMM</name>
<evidence type="ECO:0000256" key="4">
    <source>
        <dbReference type="ARBA" id="ARBA00022559"/>
    </source>
</evidence>
<dbReference type="InterPro" id="IPR024706">
    <property type="entry name" value="Peroxiredoxin_AhpC-typ"/>
</dbReference>
<feature type="active site" description="Cysteine sulfenic acid (-SOH) intermediate; for peroxidase activity" evidence="13">
    <location>
        <position position="46"/>
    </location>
</feature>
<keyword evidence="8" id="KW-0676">Redox-active center</keyword>
<keyword evidence="5" id="KW-0049">Antioxidant</keyword>
<evidence type="ECO:0000256" key="1">
    <source>
        <dbReference type="ARBA" id="ARBA00003330"/>
    </source>
</evidence>
<evidence type="ECO:0000256" key="9">
    <source>
        <dbReference type="ARBA" id="ARBA00032824"/>
    </source>
</evidence>
<proteinExistence type="inferred from homology"/>
<dbReference type="Gene3D" id="3.40.30.10">
    <property type="entry name" value="Glutaredoxin"/>
    <property type="match status" value="1"/>
</dbReference>
<evidence type="ECO:0000256" key="3">
    <source>
        <dbReference type="ARBA" id="ARBA00013017"/>
    </source>
</evidence>
<dbReference type="InterPro" id="IPR050924">
    <property type="entry name" value="Peroxiredoxin_BCP/PrxQ"/>
</dbReference>
<dbReference type="SUPFAM" id="SSF52833">
    <property type="entry name" value="Thioredoxin-like"/>
    <property type="match status" value="1"/>
</dbReference>
<reference evidence="15 16" key="1">
    <citation type="submission" date="2020-06" db="EMBL/GenBank/DDBJ databases">
        <title>Dysbiosis in marine aquaculture revealed through microbiome analysis: reverse ecology for environmental sustainability.</title>
        <authorList>
            <person name="Haro-Moreno J.M."/>
            <person name="Coutinho F.H."/>
            <person name="Zaragoza-Solas A."/>
            <person name="Picazo A."/>
            <person name="Almagro-Moreno S."/>
            <person name="Lopez-Perez M."/>
        </authorList>
    </citation>
    <scope>NUCLEOTIDE SEQUENCE [LARGE SCALE GENOMIC DNA]</scope>
    <source>
        <strain evidence="15">MCMED-G42</strain>
    </source>
</reference>
<dbReference type="EMBL" id="JACETM010000038">
    <property type="protein sequence ID" value="MBA4724270.1"/>
    <property type="molecule type" value="Genomic_DNA"/>
</dbReference>
<evidence type="ECO:0000256" key="7">
    <source>
        <dbReference type="ARBA" id="ARBA00023157"/>
    </source>
</evidence>
<evidence type="ECO:0000256" key="13">
    <source>
        <dbReference type="PIRSR" id="PIRSR000239-1"/>
    </source>
</evidence>
<evidence type="ECO:0000259" key="14">
    <source>
        <dbReference type="PROSITE" id="PS51352"/>
    </source>
</evidence>
<feature type="domain" description="Thioredoxin" evidence="14">
    <location>
        <begin position="4"/>
        <end position="156"/>
    </location>
</feature>
<dbReference type="GO" id="GO:0008379">
    <property type="term" value="F:thioredoxin peroxidase activity"/>
    <property type="evidence" value="ECO:0007669"/>
    <property type="project" value="TreeGrafter"/>
</dbReference>
<keyword evidence="6" id="KW-0560">Oxidoreductase</keyword>
<evidence type="ECO:0000313" key="16">
    <source>
        <dbReference type="Proteomes" id="UP000585327"/>
    </source>
</evidence>
<evidence type="ECO:0000256" key="6">
    <source>
        <dbReference type="ARBA" id="ARBA00023002"/>
    </source>
</evidence>
<dbReference type="CDD" id="cd03017">
    <property type="entry name" value="PRX_BCP"/>
    <property type="match status" value="1"/>
</dbReference>